<name>A0A2S1QVG1_9FLAO</name>
<accession>A0A2S1QVG1</accession>
<reference evidence="2 3" key="1">
    <citation type="submission" date="2018-04" db="EMBL/GenBank/DDBJ databases">
        <title>Genome sequencing of Flavobacterium sp. HYN0059.</title>
        <authorList>
            <person name="Yi H."/>
            <person name="Baek C."/>
        </authorList>
    </citation>
    <scope>NUCLEOTIDE SEQUENCE [LARGE SCALE GENOMIC DNA]</scope>
    <source>
        <strain evidence="2 3">HYN0059</strain>
    </source>
</reference>
<evidence type="ECO:0000313" key="2">
    <source>
        <dbReference type="EMBL" id="AWH84373.1"/>
    </source>
</evidence>
<feature type="signal peptide" evidence="1">
    <location>
        <begin position="1"/>
        <end position="28"/>
    </location>
</feature>
<dbReference type="PROSITE" id="PS51257">
    <property type="entry name" value="PROKAR_LIPOPROTEIN"/>
    <property type="match status" value="1"/>
</dbReference>
<dbReference type="AlphaFoldDB" id="A0A2S1QVG1"/>
<sequence length="152" mass="16744">MRPNNKHMKKTLSILILTVAVAIGCSSAKSTSKLSKAKDLSFEYSATTRGSSVNYVVTRDSIIQKENSRGEITTYKKPVDENDWNDLLTATEKVDLEKLSTIEPPSKKHQFDGAMGATLKITVNGKTYQTQTFDHGNPPEAIKAIIDNITVI</sequence>
<feature type="chain" id="PRO_5015645772" description="Lipoprotein" evidence="1">
    <location>
        <begin position="29"/>
        <end position="152"/>
    </location>
</feature>
<organism evidence="2 3">
    <name type="scientific">Flavobacterium album</name>
    <dbReference type="NCBI Taxonomy" id="2175091"/>
    <lineage>
        <taxon>Bacteria</taxon>
        <taxon>Pseudomonadati</taxon>
        <taxon>Bacteroidota</taxon>
        <taxon>Flavobacteriia</taxon>
        <taxon>Flavobacteriales</taxon>
        <taxon>Flavobacteriaceae</taxon>
        <taxon>Flavobacterium</taxon>
    </lineage>
</organism>
<evidence type="ECO:0008006" key="4">
    <source>
        <dbReference type="Google" id="ProtNLM"/>
    </source>
</evidence>
<dbReference type="KEGG" id="falb:HYN59_04250"/>
<evidence type="ECO:0000313" key="3">
    <source>
        <dbReference type="Proteomes" id="UP000244929"/>
    </source>
</evidence>
<dbReference type="EMBL" id="CP029186">
    <property type="protein sequence ID" value="AWH84373.1"/>
    <property type="molecule type" value="Genomic_DNA"/>
</dbReference>
<gene>
    <name evidence="2" type="ORF">HYN59_04250</name>
</gene>
<protein>
    <recommendedName>
        <fullName evidence="4">Lipoprotein</fullName>
    </recommendedName>
</protein>
<keyword evidence="3" id="KW-1185">Reference proteome</keyword>
<evidence type="ECO:0000256" key="1">
    <source>
        <dbReference type="SAM" id="SignalP"/>
    </source>
</evidence>
<proteinExistence type="predicted"/>
<dbReference type="Proteomes" id="UP000244929">
    <property type="component" value="Chromosome"/>
</dbReference>
<keyword evidence="1" id="KW-0732">Signal</keyword>